<sequence>MKPGSAATSPVCSPRSSGDFGYALWPYSLYKGFVISARVEGEGHSGKTAPLMVEVGVQQVNCMEDAAAFVALSAALDLSMDACRLFSHKLRKELCPPQDLLF</sequence>
<accession>A0AAW2WHV7</accession>
<dbReference type="EMBL" id="JACGWN010000008">
    <property type="protein sequence ID" value="KAL0439556.1"/>
    <property type="molecule type" value="Genomic_DNA"/>
</dbReference>
<name>A0AAW2WHV7_9LAMI</name>
<dbReference type="AlphaFoldDB" id="A0AAW2WHV7"/>
<reference evidence="1" key="2">
    <citation type="journal article" date="2024" name="Plant">
        <title>Genomic evolution and insights into agronomic trait innovations of Sesamum species.</title>
        <authorList>
            <person name="Miao H."/>
            <person name="Wang L."/>
            <person name="Qu L."/>
            <person name="Liu H."/>
            <person name="Sun Y."/>
            <person name="Le M."/>
            <person name="Wang Q."/>
            <person name="Wei S."/>
            <person name="Zheng Y."/>
            <person name="Lin W."/>
            <person name="Duan Y."/>
            <person name="Cao H."/>
            <person name="Xiong S."/>
            <person name="Wang X."/>
            <person name="Wei L."/>
            <person name="Li C."/>
            <person name="Ma Q."/>
            <person name="Ju M."/>
            <person name="Zhao R."/>
            <person name="Li G."/>
            <person name="Mu C."/>
            <person name="Tian Q."/>
            <person name="Mei H."/>
            <person name="Zhang T."/>
            <person name="Gao T."/>
            <person name="Zhang H."/>
        </authorList>
    </citation>
    <scope>NUCLEOTIDE SEQUENCE</scope>
    <source>
        <strain evidence="1">KEN1</strain>
    </source>
</reference>
<dbReference type="Pfam" id="PF06219">
    <property type="entry name" value="DUF1005"/>
    <property type="match status" value="1"/>
</dbReference>
<dbReference type="PANTHER" id="PTHR31317:SF3">
    <property type="entry name" value="OS07G0133500 PROTEIN"/>
    <property type="match status" value="1"/>
</dbReference>
<dbReference type="InterPro" id="IPR010410">
    <property type="entry name" value="DUF1005"/>
</dbReference>
<evidence type="ECO:0000313" key="1">
    <source>
        <dbReference type="EMBL" id="KAL0439556.1"/>
    </source>
</evidence>
<organism evidence="1">
    <name type="scientific">Sesamum latifolium</name>
    <dbReference type="NCBI Taxonomy" id="2727402"/>
    <lineage>
        <taxon>Eukaryota</taxon>
        <taxon>Viridiplantae</taxon>
        <taxon>Streptophyta</taxon>
        <taxon>Embryophyta</taxon>
        <taxon>Tracheophyta</taxon>
        <taxon>Spermatophyta</taxon>
        <taxon>Magnoliopsida</taxon>
        <taxon>eudicotyledons</taxon>
        <taxon>Gunneridae</taxon>
        <taxon>Pentapetalae</taxon>
        <taxon>asterids</taxon>
        <taxon>lamiids</taxon>
        <taxon>Lamiales</taxon>
        <taxon>Pedaliaceae</taxon>
        <taxon>Sesamum</taxon>
    </lineage>
</organism>
<protein>
    <submittedName>
        <fullName evidence="1">Uncharacterized protein</fullName>
    </submittedName>
</protein>
<gene>
    <name evidence="1" type="ORF">Slati_2438600</name>
</gene>
<reference evidence="1" key="1">
    <citation type="submission" date="2020-06" db="EMBL/GenBank/DDBJ databases">
        <authorList>
            <person name="Li T."/>
            <person name="Hu X."/>
            <person name="Zhang T."/>
            <person name="Song X."/>
            <person name="Zhang H."/>
            <person name="Dai N."/>
            <person name="Sheng W."/>
            <person name="Hou X."/>
            <person name="Wei L."/>
        </authorList>
    </citation>
    <scope>NUCLEOTIDE SEQUENCE</scope>
    <source>
        <strain evidence="1">KEN1</strain>
        <tissue evidence="1">Leaf</tissue>
    </source>
</reference>
<proteinExistence type="predicted"/>
<dbReference type="PANTHER" id="PTHR31317">
    <property type="entry name" value="OS08G0163500 PROTEIN"/>
    <property type="match status" value="1"/>
</dbReference>
<comment type="caution">
    <text evidence="1">The sequence shown here is derived from an EMBL/GenBank/DDBJ whole genome shotgun (WGS) entry which is preliminary data.</text>
</comment>